<dbReference type="EMBL" id="CM056744">
    <property type="protein sequence ID" value="KAJ8665331.1"/>
    <property type="molecule type" value="Genomic_DNA"/>
</dbReference>
<gene>
    <name evidence="1" type="ORF">QAD02_006993</name>
</gene>
<evidence type="ECO:0000313" key="1">
    <source>
        <dbReference type="EMBL" id="KAJ8665331.1"/>
    </source>
</evidence>
<protein>
    <submittedName>
        <fullName evidence="1">Uncharacterized protein</fullName>
    </submittedName>
</protein>
<organism evidence="1 2">
    <name type="scientific">Eretmocerus hayati</name>
    <dbReference type="NCBI Taxonomy" id="131215"/>
    <lineage>
        <taxon>Eukaryota</taxon>
        <taxon>Metazoa</taxon>
        <taxon>Ecdysozoa</taxon>
        <taxon>Arthropoda</taxon>
        <taxon>Hexapoda</taxon>
        <taxon>Insecta</taxon>
        <taxon>Pterygota</taxon>
        <taxon>Neoptera</taxon>
        <taxon>Endopterygota</taxon>
        <taxon>Hymenoptera</taxon>
        <taxon>Apocrita</taxon>
        <taxon>Proctotrupomorpha</taxon>
        <taxon>Chalcidoidea</taxon>
        <taxon>Aphelinidae</taxon>
        <taxon>Aphelininae</taxon>
        <taxon>Eretmocerus</taxon>
    </lineage>
</organism>
<accession>A0ACC2N2T6</accession>
<evidence type="ECO:0000313" key="2">
    <source>
        <dbReference type="Proteomes" id="UP001239111"/>
    </source>
</evidence>
<keyword evidence="2" id="KW-1185">Reference proteome</keyword>
<comment type="caution">
    <text evidence="1">The sequence shown here is derived from an EMBL/GenBank/DDBJ whole genome shotgun (WGS) entry which is preliminary data.</text>
</comment>
<name>A0ACC2N2T6_9HYME</name>
<proteinExistence type="predicted"/>
<reference evidence="1" key="1">
    <citation type="submission" date="2023-04" db="EMBL/GenBank/DDBJ databases">
        <title>A chromosome-level genome assembly of the parasitoid wasp Eretmocerus hayati.</title>
        <authorList>
            <person name="Zhong Y."/>
            <person name="Liu S."/>
            <person name="Liu Y."/>
        </authorList>
    </citation>
    <scope>NUCLEOTIDE SEQUENCE</scope>
    <source>
        <strain evidence="1">ZJU_SS_LIU_2023</strain>
    </source>
</reference>
<dbReference type="Proteomes" id="UP001239111">
    <property type="component" value="Chromosome 4"/>
</dbReference>
<sequence>MCEPKEVLIVSAVRTPIGSFNGALSSLKASDLGSIVIKESLTRANLKPTDVSEVILGQTLTAGQGQNPARQAAIKAGIPITVPAYLVNMVCGSGLKSITNAYLSIKCGESDVVVAGGQESMSQSPHAVHMRNGVRLGDSNLIDTMIFDGLTDAFSNIHMGITAENIAKEYGISREEQDDYAAKSQQKAETAILKGYFDKEIVPVPVASRKEVAMIAKDEFPKAGTTSQGLSKLKPAFMKAEGTVTAGNASGINDGAAAVILMSKEAVLKKGVKPIAKIVAIAESGVEPNIMGTGPIPAVELVLKKAQWTKDEVDLYELNEAFAVQSLACVRALGLDPDKVNSNGGAIALGHPIGASGARIVVTLLHLLERTGGKKGIASLCIGGGMGIAIALERLT</sequence>